<accession>A0A8S5QSK6</accession>
<dbReference type="Pfam" id="PF06605">
    <property type="entry name" value="Prophage_tail"/>
    <property type="match status" value="1"/>
</dbReference>
<dbReference type="EMBL" id="BK015726">
    <property type="protein sequence ID" value="DAE22072.1"/>
    <property type="molecule type" value="Genomic_DNA"/>
</dbReference>
<dbReference type="InterPro" id="IPR007119">
    <property type="entry name" value="Phage_tail_spike_N"/>
</dbReference>
<reference evidence="2" key="1">
    <citation type="journal article" date="2021" name="Proc. Natl. Acad. Sci. U.S.A.">
        <title>A Catalog of Tens of Thousands of Viruses from Human Metagenomes Reveals Hidden Associations with Chronic Diseases.</title>
        <authorList>
            <person name="Tisza M.J."/>
            <person name="Buck C.B."/>
        </authorList>
    </citation>
    <scope>NUCLEOTIDE SEQUENCE</scope>
    <source>
        <strain evidence="2">Ctez94</strain>
    </source>
</reference>
<feature type="domain" description="Tail spike" evidence="1">
    <location>
        <begin position="156"/>
        <end position="344"/>
    </location>
</feature>
<organism evidence="2">
    <name type="scientific">Phage sp. ctez94</name>
    <dbReference type="NCBI Taxonomy" id="2826750"/>
    <lineage>
        <taxon>Viruses</taxon>
    </lineage>
</organism>
<proteinExistence type="predicted"/>
<sequence>MIPVLYKSTEKEFITQGIGALKDAVSCTVTEERNGTYELTMKYPITGIHYADIKERNIIAAIPSPYREKQPFRIYKISKPLSGIITVYAAHVSYDLNGIPVAPFEAGNIEDALSGLSENAQIANSFAYQTDIVSSSGLTLSTPKATRTVLGGMQGSFLDVYGGEYEWDKFTVKLLKHRGKDNGVTIRYGKNMTKLDAEIDVENIVTGIYPYWQKEETLVIADIVWMENAPYQKAIPVDFTQDFDAAPTKEQLTERAKTYITENGIGKVQMSINVSFVQLEQMSGYESLKNLEKCDLCDTVTIQYADLGVDVSAEIVSITTNVLLERYDKMQVGTIRADVAQTIVDQEQKIDGVIRNDGSLIAEKLFGFIDSAKASLYAQYNAAEKQDVMAMLFENNDTENPLYGALAMGTQGLMISKQKKADGSGWEWTTALTASGLIANIIVAGIIADKTGNNWWDLDNGEINLAGVFKSLGADGGYCTLSNNELSFYTSGATRVAHIYSKTNTGRTLYITSDANDPLAANAPSLILQGQNGNVILQAPNTLTLTCGTLKIDSLDGKSGRAEFSDGSYLTFRKGLLVGGRTSGGTTF</sequence>
<dbReference type="InterPro" id="IPR010572">
    <property type="entry name" value="Tail_dom"/>
</dbReference>
<protein>
    <submittedName>
        <fullName evidence="2">Tail protein</fullName>
    </submittedName>
</protein>
<dbReference type="NCBIfam" id="TIGR01665">
    <property type="entry name" value="put_anti_recept"/>
    <property type="match status" value="1"/>
</dbReference>
<evidence type="ECO:0000259" key="1">
    <source>
        <dbReference type="Pfam" id="PF06605"/>
    </source>
</evidence>
<name>A0A8S5QSK6_9VIRU</name>
<evidence type="ECO:0000313" key="2">
    <source>
        <dbReference type="EMBL" id="DAE22072.1"/>
    </source>
</evidence>